<evidence type="ECO:0000313" key="9">
    <source>
        <dbReference type="EMBL" id="CCC71687.1"/>
    </source>
</evidence>
<evidence type="ECO:0000256" key="2">
    <source>
        <dbReference type="ARBA" id="ARBA00005648"/>
    </source>
</evidence>
<keyword evidence="6" id="KW-0931">ER-Golgi transport</keyword>
<evidence type="ECO:0000256" key="5">
    <source>
        <dbReference type="ARBA" id="ARBA00023136"/>
    </source>
</evidence>
<keyword evidence="6" id="KW-0813">Transport</keyword>
<sequence>MIVKKSTLLSIDAFSKTQEDVRIRTKSGAIITICCIVITLILLLNEYIQYTHIVSRPTLVIDRERNLKLELNLDITFPSIPCDLLNLDILDDSGELQLDLLQEGSFTKTRVDSNGNALDSMKFKLDDEVGEYPPQDDNYCGSCYGALDQSNNDNLPKDEKVCCQDCEQVRNAYLTAGWAFFDGKKIEQCEREGYVARINSHLNEGCRVKGDVLLNRIHGNIHFAPGRAFQNTKGHFHDTSLYEQTLSLNFNHIINHLSFGKSVEQLAEVRGASVSTSPLDGQQVSPSFDSHLYRYSYFTKIVPTRYEWLDGVVAETAQFSATFHESPVNGAMDPEHPHIRHSRTGLPGVFIYFEMSPLKVINQEQHFKSWSGVFLHGITSMGGILAVGTVLDKIFYRAQRTIQKRSATY</sequence>
<dbReference type="GO" id="GO:0000139">
    <property type="term" value="C:Golgi membrane"/>
    <property type="evidence" value="ECO:0007669"/>
    <property type="project" value="UniProtKB-SubCell"/>
</dbReference>
<dbReference type="Proteomes" id="UP000001640">
    <property type="component" value="Chromosome 9"/>
</dbReference>
<accession>G0VJK7</accession>
<dbReference type="GeneID" id="96905378"/>
<dbReference type="InterPro" id="IPR012936">
    <property type="entry name" value="Erv_C"/>
</dbReference>
<evidence type="ECO:0000259" key="8">
    <source>
        <dbReference type="Pfam" id="PF13850"/>
    </source>
</evidence>
<protein>
    <recommendedName>
        <fullName evidence="6">Endoplasmic reticulum-Golgi intermediate compartment protein</fullName>
    </recommendedName>
</protein>
<dbReference type="Pfam" id="PF13850">
    <property type="entry name" value="ERGIC_N"/>
    <property type="match status" value="1"/>
</dbReference>
<gene>
    <name evidence="9" type="primary">NCAS0I00190</name>
    <name evidence="9" type="ordered locus">NCAS_0I00190</name>
</gene>
<evidence type="ECO:0000256" key="1">
    <source>
        <dbReference type="ARBA" id="ARBA00004141"/>
    </source>
</evidence>
<keyword evidence="6" id="KW-0256">Endoplasmic reticulum</keyword>
<dbReference type="InterPro" id="IPR039542">
    <property type="entry name" value="Erv_N"/>
</dbReference>
<comment type="subcellular location">
    <subcellularLocation>
        <location evidence="6">Endoplasmic reticulum membrane</location>
        <topology evidence="6">Multi-pass membrane protein</topology>
    </subcellularLocation>
    <subcellularLocation>
        <location evidence="6">Endoplasmic reticulum-Golgi intermediate compartment membrane</location>
        <topology evidence="6">Multi-pass membrane protein</topology>
    </subcellularLocation>
    <subcellularLocation>
        <location evidence="6">Golgi apparatus membrane</location>
        <topology evidence="6">Multi-pass membrane protein</topology>
    </subcellularLocation>
    <subcellularLocation>
        <location evidence="1">Membrane</location>
        <topology evidence="1">Multi-pass membrane protein</topology>
    </subcellularLocation>
</comment>
<evidence type="ECO:0000256" key="3">
    <source>
        <dbReference type="ARBA" id="ARBA00022692"/>
    </source>
</evidence>
<dbReference type="GO" id="GO:0005789">
    <property type="term" value="C:endoplasmic reticulum membrane"/>
    <property type="evidence" value="ECO:0007669"/>
    <property type="project" value="UniProtKB-SubCell"/>
</dbReference>
<feature type="domain" description="Endoplasmic reticulum vesicle transporter N-terminal" evidence="8">
    <location>
        <begin position="9"/>
        <end position="97"/>
    </location>
</feature>
<evidence type="ECO:0000256" key="4">
    <source>
        <dbReference type="ARBA" id="ARBA00022989"/>
    </source>
</evidence>
<dbReference type="PANTHER" id="PTHR10984:SF25">
    <property type="entry name" value="ENDOPLASMIC RETICULUM-GOLGI INTERMEDIATE COMPARTMENT PROTEIN 3"/>
    <property type="match status" value="1"/>
</dbReference>
<dbReference type="Pfam" id="PF07970">
    <property type="entry name" value="COPIIcoated_ERV"/>
    <property type="match status" value="1"/>
</dbReference>
<keyword evidence="3 6" id="KW-0812">Transmembrane</keyword>
<dbReference type="GO" id="GO:0006888">
    <property type="term" value="P:endoplasmic reticulum to Golgi vesicle-mediated transport"/>
    <property type="evidence" value="ECO:0007669"/>
    <property type="project" value="UniProtKB-UniRule"/>
</dbReference>
<proteinExistence type="inferred from homology"/>
<reference evidence="9 10" key="1">
    <citation type="journal article" date="2011" name="Proc. Natl. Acad. Sci. U.S.A.">
        <title>Evolutionary erosion of yeast sex chromosomes by mating-type switching accidents.</title>
        <authorList>
            <person name="Gordon J.L."/>
            <person name="Armisen D."/>
            <person name="Proux-Wera E."/>
            <person name="Oheigeartaigh S.S."/>
            <person name="Byrne K.P."/>
            <person name="Wolfe K.H."/>
        </authorList>
    </citation>
    <scope>NUCLEOTIDE SEQUENCE [LARGE SCALE GENOMIC DNA]</scope>
    <source>
        <strain evidence="10">ATCC 76901 / BCRC 22586 / CBS 4309 / NBRC 1992 / NRRL Y-12630</strain>
    </source>
</reference>
<feature type="transmembrane region" description="Helical" evidence="6">
    <location>
        <begin position="373"/>
        <end position="396"/>
    </location>
</feature>
<dbReference type="HOGENOM" id="CLU_034705_1_0_1"/>
<reference key="2">
    <citation type="submission" date="2011-08" db="EMBL/GenBank/DDBJ databases">
        <title>Genome sequence of Naumovozyma castellii.</title>
        <authorList>
            <person name="Gordon J.L."/>
            <person name="Armisen D."/>
            <person name="Proux-Wera E."/>
            <person name="OhEigeartaigh S.S."/>
            <person name="Byrne K.P."/>
            <person name="Wolfe K.H."/>
        </authorList>
    </citation>
    <scope>NUCLEOTIDE SEQUENCE</scope>
    <source>
        <strain>Type strain:CBS 4309</strain>
    </source>
</reference>
<dbReference type="InterPro" id="IPR045888">
    <property type="entry name" value="Erv"/>
</dbReference>
<dbReference type="GO" id="GO:0033116">
    <property type="term" value="C:endoplasmic reticulum-Golgi intermediate compartment membrane"/>
    <property type="evidence" value="ECO:0007669"/>
    <property type="project" value="UniProtKB-SubCell"/>
</dbReference>
<organism evidence="9 10">
    <name type="scientific">Naumovozyma castellii</name>
    <name type="common">Yeast</name>
    <name type="synonym">Saccharomyces castellii</name>
    <dbReference type="NCBI Taxonomy" id="27288"/>
    <lineage>
        <taxon>Eukaryota</taxon>
        <taxon>Fungi</taxon>
        <taxon>Dikarya</taxon>
        <taxon>Ascomycota</taxon>
        <taxon>Saccharomycotina</taxon>
        <taxon>Saccharomycetes</taxon>
        <taxon>Saccharomycetales</taxon>
        <taxon>Saccharomycetaceae</taxon>
        <taxon>Naumovozyma</taxon>
    </lineage>
</organism>
<dbReference type="KEGG" id="ncs:NCAS_0I00190"/>
<name>G0VJK7_NAUCA</name>
<dbReference type="RefSeq" id="XP_003678033.1">
    <property type="nucleotide sequence ID" value="XM_003677985.1"/>
</dbReference>
<evidence type="ECO:0000256" key="6">
    <source>
        <dbReference type="RuleBase" id="RU369013"/>
    </source>
</evidence>
<comment type="function">
    <text evidence="6">Plays a role in transport between endoplasmic reticulum and Golgi.</text>
</comment>
<evidence type="ECO:0000313" key="10">
    <source>
        <dbReference type="Proteomes" id="UP000001640"/>
    </source>
</evidence>
<dbReference type="STRING" id="1064592.G0VJK7"/>
<dbReference type="GO" id="GO:0006890">
    <property type="term" value="P:retrograde vesicle-mediated transport, Golgi to endoplasmic reticulum"/>
    <property type="evidence" value="ECO:0007669"/>
    <property type="project" value="EnsemblFungi"/>
</dbReference>
<dbReference type="GO" id="GO:0030134">
    <property type="term" value="C:COPII-coated ER to Golgi transport vesicle"/>
    <property type="evidence" value="ECO:0007669"/>
    <property type="project" value="EnsemblFungi"/>
</dbReference>
<comment type="similarity">
    <text evidence="2 6">Belongs to the ERGIC family.</text>
</comment>
<dbReference type="EMBL" id="HE576760">
    <property type="protein sequence ID" value="CCC71687.1"/>
    <property type="molecule type" value="Genomic_DNA"/>
</dbReference>
<keyword evidence="10" id="KW-1185">Reference proteome</keyword>
<dbReference type="InParanoid" id="G0VJK7"/>
<dbReference type="GO" id="GO:0061852">
    <property type="term" value="C:retrograde transporter complex, Golgi to ER"/>
    <property type="evidence" value="ECO:0007669"/>
    <property type="project" value="EnsemblFungi"/>
</dbReference>
<dbReference type="PANTHER" id="PTHR10984">
    <property type="entry name" value="ENDOPLASMIC RETICULUM-GOLGI INTERMEDIATE COMPARTMENT PROTEIN"/>
    <property type="match status" value="1"/>
</dbReference>
<dbReference type="OrthoDB" id="270930at2759"/>
<dbReference type="AlphaFoldDB" id="G0VJK7"/>
<keyword evidence="5 6" id="KW-0472">Membrane</keyword>
<keyword evidence="6" id="KW-0333">Golgi apparatus</keyword>
<dbReference type="OMA" id="GPTHGMY"/>
<feature type="domain" description="Endoplasmic reticulum vesicle transporter C-terminal" evidence="7">
    <location>
        <begin position="143"/>
        <end position="392"/>
    </location>
</feature>
<evidence type="ECO:0000259" key="7">
    <source>
        <dbReference type="Pfam" id="PF07970"/>
    </source>
</evidence>
<keyword evidence="4 6" id="KW-1133">Transmembrane helix</keyword>
<feature type="transmembrane region" description="Helical" evidence="6">
    <location>
        <begin position="28"/>
        <end position="48"/>
    </location>
</feature>
<dbReference type="eggNOG" id="KOG2667">
    <property type="taxonomic scope" value="Eukaryota"/>
</dbReference>